<dbReference type="EMBL" id="SMRT01000018">
    <property type="protein sequence ID" value="TDF92992.1"/>
    <property type="molecule type" value="Genomic_DNA"/>
</dbReference>
<reference evidence="2 3" key="1">
    <citation type="submission" date="2019-03" db="EMBL/GenBank/DDBJ databases">
        <title>This is whole genome sequence of Paenibacillus sp MS74 strain.</title>
        <authorList>
            <person name="Trinh H.N."/>
        </authorList>
    </citation>
    <scope>NUCLEOTIDE SEQUENCE [LARGE SCALE GENOMIC DNA]</scope>
    <source>
        <strain evidence="2 3">MS74</strain>
    </source>
</reference>
<evidence type="ECO:0000313" key="2">
    <source>
        <dbReference type="EMBL" id="TDF92992.1"/>
    </source>
</evidence>
<accession>A0A4R5KDK0</accession>
<dbReference type="OrthoDB" id="2626088at2"/>
<organism evidence="2 3">
    <name type="scientific">Paenibacillus piri</name>
    <dbReference type="NCBI Taxonomy" id="2547395"/>
    <lineage>
        <taxon>Bacteria</taxon>
        <taxon>Bacillati</taxon>
        <taxon>Bacillota</taxon>
        <taxon>Bacilli</taxon>
        <taxon>Bacillales</taxon>
        <taxon>Paenibacillaceae</taxon>
        <taxon>Paenibacillus</taxon>
    </lineage>
</organism>
<name>A0A4R5KDK0_9BACL</name>
<evidence type="ECO:0000313" key="3">
    <source>
        <dbReference type="Proteomes" id="UP000295636"/>
    </source>
</evidence>
<evidence type="ECO:0000256" key="1">
    <source>
        <dbReference type="SAM" id="MobiDB-lite"/>
    </source>
</evidence>
<dbReference type="RefSeq" id="WP_133234574.1">
    <property type="nucleotide sequence ID" value="NZ_SMRT01000018.1"/>
</dbReference>
<dbReference type="AlphaFoldDB" id="A0A4R5KDK0"/>
<dbReference type="Proteomes" id="UP000295636">
    <property type="component" value="Unassembled WGS sequence"/>
</dbReference>
<proteinExistence type="predicted"/>
<comment type="caution">
    <text evidence="2">The sequence shown here is derived from an EMBL/GenBank/DDBJ whole genome shotgun (WGS) entry which is preliminary data.</text>
</comment>
<keyword evidence="3" id="KW-1185">Reference proteome</keyword>
<feature type="region of interest" description="Disordered" evidence="1">
    <location>
        <begin position="1"/>
        <end position="29"/>
    </location>
</feature>
<gene>
    <name evidence="2" type="ORF">E1757_28425</name>
</gene>
<sequence>MTQPRDEYGVLGNKIEADSDVNEDRSREEQLDDSFEAWYGNIGDQVRQKLDLTNVPQASVFDSAVETDEDPSSVRKTLL</sequence>
<protein>
    <submittedName>
        <fullName evidence="2">Uncharacterized protein</fullName>
    </submittedName>
</protein>